<evidence type="ECO:0000256" key="3">
    <source>
        <dbReference type="ARBA" id="ARBA00022679"/>
    </source>
</evidence>
<evidence type="ECO:0000313" key="11">
    <source>
        <dbReference type="EMBL" id="MDT4511224.1"/>
    </source>
</evidence>
<dbReference type="SUPFAM" id="SSF52922">
    <property type="entry name" value="TK C-terminal domain-like"/>
    <property type="match status" value="1"/>
</dbReference>
<dbReference type="EMBL" id="JAVSNH010000001">
    <property type="protein sequence ID" value="MDT4511224.1"/>
    <property type="molecule type" value="Genomic_DNA"/>
</dbReference>
<dbReference type="FunFam" id="3.40.50.920:FF:000002">
    <property type="entry name" value="1-deoxy-D-xylulose-5-phosphate synthase"/>
    <property type="match status" value="1"/>
</dbReference>
<dbReference type="GO" id="GO:0009228">
    <property type="term" value="P:thiamine biosynthetic process"/>
    <property type="evidence" value="ECO:0007669"/>
    <property type="project" value="UniProtKB-KW"/>
</dbReference>
<comment type="caution">
    <text evidence="10">The sequence shown here is derived from an EMBL/GenBank/DDBJ whole genome shotgun (WGS) entry which is preliminary data.</text>
</comment>
<dbReference type="FunFam" id="3.40.50.970:FF:000129">
    <property type="entry name" value="Transketolase"/>
    <property type="match status" value="1"/>
</dbReference>
<evidence type="ECO:0000313" key="10">
    <source>
        <dbReference type="EMBL" id="KAA5413321.1"/>
    </source>
</evidence>
<organism evidence="10 12">
    <name type="scientific">Bacteroides cellulosilyticus</name>
    <dbReference type="NCBI Taxonomy" id="246787"/>
    <lineage>
        <taxon>Bacteria</taxon>
        <taxon>Pseudomonadati</taxon>
        <taxon>Bacteroidota</taxon>
        <taxon>Bacteroidia</taxon>
        <taxon>Bacteroidales</taxon>
        <taxon>Bacteroidaceae</taxon>
        <taxon>Bacteroides</taxon>
    </lineage>
</organism>
<evidence type="ECO:0000256" key="6">
    <source>
        <dbReference type="ARBA" id="ARBA00022977"/>
    </source>
</evidence>
<keyword evidence="7" id="KW-0786">Thiamine pyrophosphate</keyword>
<evidence type="ECO:0000256" key="2">
    <source>
        <dbReference type="ARBA" id="ARBA00007131"/>
    </source>
</evidence>
<dbReference type="EMBL" id="VVYX01000051">
    <property type="protein sequence ID" value="KAA5413321.1"/>
    <property type="molecule type" value="Genomic_DNA"/>
</dbReference>
<gene>
    <name evidence="10" type="ORF">F2Y87_26025</name>
    <name evidence="11" type="ORF">RO785_09555</name>
</gene>
<dbReference type="SUPFAM" id="SSF52518">
    <property type="entry name" value="Thiamin diphosphate-binding fold (THDP-binding)"/>
    <property type="match status" value="1"/>
</dbReference>
<dbReference type="InterPro" id="IPR005475">
    <property type="entry name" value="Transketolase-like_Pyr-bd"/>
</dbReference>
<dbReference type="PANTHER" id="PTHR43825:SF1">
    <property type="entry name" value="TRANSKETOLASE-LIKE PYRIMIDINE-BINDING DOMAIN-CONTAINING PROTEIN"/>
    <property type="match status" value="1"/>
</dbReference>
<dbReference type="RefSeq" id="WP_029328250.1">
    <property type="nucleotide sequence ID" value="NZ_CAXKYC010000016.1"/>
</dbReference>
<dbReference type="InterPro" id="IPR051157">
    <property type="entry name" value="PDH/Transketolase"/>
</dbReference>
<dbReference type="GO" id="GO:0008299">
    <property type="term" value="P:isoprenoid biosynthetic process"/>
    <property type="evidence" value="ECO:0007669"/>
    <property type="project" value="UniProtKB-KW"/>
</dbReference>
<comment type="similarity">
    <text evidence="2">Belongs to the transketolase family.</text>
</comment>
<keyword evidence="6" id="KW-0784">Thiamine biosynthesis</keyword>
<sequence>MVISTPLIKAYARLGQKGAAAGIGMLEVAKRDPNLRVVVADSIAIASLDRFYANYPDKVINVGIAEQNMIGIAAGIASESGSNVFACTYAEFIIARTVEMIRQNLSYHQFNVKLIGNSAGFAMETLAVSHWATEDIALVRALPNIIILSASDCLAAIKLVIAASLIKGPVYVRLSGGLNCPIVYEKDCDFTIGKSNIIKKGEDVAILATGLMVREAMDAAEMLKEKNINATVVDMYTIKPLDTGLLDTIFSTHRLVVTVEEHNIIGGLGSSIAEYKCDNNLHARLVRIGVNDRFGELGSLRYIWKQHGLTAEQIASKIEFLLK</sequence>
<keyword evidence="8" id="KW-0414">Isoprene biosynthesis</keyword>
<dbReference type="Pfam" id="PF02780">
    <property type="entry name" value="Transketolase_C"/>
    <property type="match status" value="1"/>
</dbReference>
<accession>A0A412RIP2</accession>
<dbReference type="InterPro" id="IPR029061">
    <property type="entry name" value="THDP-binding"/>
</dbReference>
<evidence type="ECO:0000256" key="1">
    <source>
        <dbReference type="ARBA" id="ARBA00001964"/>
    </source>
</evidence>
<keyword evidence="3" id="KW-0808">Transferase</keyword>
<evidence type="ECO:0000256" key="5">
    <source>
        <dbReference type="ARBA" id="ARBA00022842"/>
    </source>
</evidence>
<evidence type="ECO:0000259" key="9">
    <source>
        <dbReference type="SMART" id="SM00861"/>
    </source>
</evidence>
<dbReference type="AlphaFoldDB" id="A0A412RIP2"/>
<dbReference type="InterPro" id="IPR033248">
    <property type="entry name" value="Transketolase_C"/>
</dbReference>
<evidence type="ECO:0000256" key="8">
    <source>
        <dbReference type="ARBA" id="ARBA00023229"/>
    </source>
</evidence>
<dbReference type="SMART" id="SM00861">
    <property type="entry name" value="Transket_pyr"/>
    <property type="match status" value="1"/>
</dbReference>
<dbReference type="GO" id="GO:0016740">
    <property type="term" value="F:transferase activity"/>
    <property type="evidence" value="ECO:0007669"/>
    <property type="project" value="UniProtKB-KW"/>
</dbReference>
<dbReference type="Pfam" id="PF02779">
    <property type="entry name" value="Transket_pyr"/>
    <property type="match status" value="1"/>
</dbReference>
<evidence type="ECO:0000313" key="12">
    <source>
        <dbReference type="Proteomes" id="UP000482653"/>
    </source>
</evidence>
<dbReference type="CDD" id="cd07033">
    <property type="entry name" value="TPP_PYR_DXS_TK_like"/>
    <property type="match status" value="1"/>
</dbReference>
<dbReference type="InterPro" id="IPR009014">
    <property type="entry name" value="Transketo_C/PFOR_II"/>
</dbReference>
<proteinExistence type="inferred from homology"/>
<dbReference type="GO" id="GO:0046872">
    <property type="term" value="F:metal ion binding"/>
    <property type="evidence" value="ECO:0007669"/>
    <property type="project" value="UniProtKB-KW"/>
</dbReference>
<dbReference type="Gene3D" id="3.40.50.970">
    <property type="match status" value="1"/>
</dbReference>
<dbReference type="Gene3D" id="3.40.50.920">
    <property type="match status" value="1"/>
</dbReference>
<feature type="domain" description="Transketolase-like pyrimidine-binding" evidence="9">
    <location>
        <begin position="15"/>
        <end position="182"/>
    </location>
</feature>
<name>A0A412RIP2_9BACE</name>
<evidence type="ECO:0000256" key="7">
    <source>
        <dbReference type="ARBA" id="ARBA00023052"/>
    </source>
</evidence>
<dbReference type="Proteomes" id="UP001266995">
    <property type="component" value="Unassembled WGS sequence"/>
</dbReference>
<keyword evidence="4" id="KW-0479">Metal-binding</keyword>
<reference evidence="11" key="2">
    <citation type="submission" date="2023-08" db="EMBL/GenBank/DDBJ databases">
        <title>Reintroducing virulent viruses to syntetic microbiomes.</title>
        <authorList>
            <person name="Wilde J."/>
            <person name="Boyes R."/>
            <person name="Robinson A.V."/>
            <person name="Daisley B.A."/>
            <person name="Allen-Vercoe E."/>
        </authorList>
    </citation>
    <scope>NUCLEOTIDE SEQUENCE</scope>
    <source>
        <strain evidence="11">225I_12FAA</strain>
    </source>
</reference>
<dbReference type="Proteomes" id="UP000482653">
    <property type="component" value="Unassembled WGS sequence"/>
</dbReference>
<comment type="cofactor">
    <cofactor evidence="1">
        <name>thiamine diphosphate</name>
        <dbReference type="ChEBI" id="CHEBI:58937"/>
    </cofactor>
</comment>
<dbReference type="PANTHER" id="PTHR43825">
    <property type="entry name" value="PYRUVATE DEHYDROGENASE E1 COMPONENT"/>
    <property type="match status" value="1"/>
</dbReference>
<reference evidence="10 12" key="1">
    <citation type="journal article" date="2019" name="Nat. Med.">
        <title>A library of human gut bacterial isolates paired with longitudinal multiomics data enables mechanistic microbiome research.</title>
        <authorList>
            <person name="Poyet M."/>
            <person name="Groussin M."/>
            <person name="Gibbons S.M."/>
            <person name="Avila-Pacheco J."/>
            <person name="Jiang X."/>
            <person name="Kearney S.M."/>
            <person name="Perrotta A.R."/>
            <person name="Berdy B."/>
            <person name="Zhao S."/>
            <person name="Lieberman T.D."/>
            <person name="Swanson P.K."/>
            <person name="Smith M."/>
            <person name="Roesemann S."/>
            <person name="Alexander J.E."/>
            <person name="Rich S.A."/>
            <person name="Livny J."/>
            <person name="Vlamakis H."/>
            <person name="Clish C."/>
            <person name="Bullock K."/>
            <person name="Deik A."/>
            <person name="Scott J."/>
            <person name="Pierce K.A."/>
            <person name="Xavier R.J."/>
            <person name="Alm E.J."/>
        </authorList>
    </citation>
    <scope>NUCLEOTIDE SEQUENCE [LARGE SCALE GENOMIC DNA]</scope>
    <source>
        <strain evidence="10 12">BIOML-A8</strain>
    </source>
</reference>
<protein>
    <submittedName>
        <fullName evidence="11">Transketolase C-terminal domain-containing protein</fullName>
    </submittedName>
</protein>
<keyword evidence="5" id="KW-0460">Magnesium</keyword>
<evidence type="ECO:0000256" key="4">
    <source>
        <dbReference type="ARBA" id="ARBA00022723"/>
    </source>
</evidence>